<sequence>MNEDLQEKDDLLRSQNQDEPRQFEIAADPDQFGLDPNFREALKTNEDFRLWFALMAAFAALIGLGLLYIFAQIFIFKKQRFWLFSRARARN</sequence>
<evidence type="ECO:0000256" key="1">
    <source>
        <dbReference type="SAM" id="Phobius"/>
    </source>
</evidence>
<dbReference type="AlphaFoldDB" id="E4XZ08"/>
<gene>
    <name evidence="2" type="ORF">GSOID_T00009960001</name>
</gene>
<keyword evidence="1" id="KW-0472">Membrane</keyword>
<dbReference type="OrthoDB" id="10588678at2759"/>
<dbReference type="InParanoid" id="E4XZ08"/>
<dbReference type="EMBL" id="FN653368">
    <property type="protein sequence ID" value="CBY14870.1"/>
    <property type="molecule type" value="Genomic_DNA"/>
</dbReference>
<dbReference type="Proteomes" id="UP000001307">
    <property type="component" value="Unassembled WGS sequence"/>
</dbReference>
<keyword evidence="1" id="KW-1133">Transmembrane helix</keyword>
<keyword evidence="3" id="KW-1185">Reference proteome</keyword>
<evidence type="ECO:0000313" key="3">
    <source>
        <dbReference type="Proteomes" id="UP000001307"/>
    </source>
</evidence>
<feature type="transmembrane region" description="Helical" evidence="1">
    <location>
        <begin position="50"/>
        <end position="76"/>
    </location>
</feature>
<name>E4XZ08_OIKDI</name>
<reference evidence="2" key="1">
    <citation type="journal article" date="2010" name="Science">
        <title>Plasticity of animal genome architecture unmasked by rapid evolution of a pelagic tunicate.</title>
        <authorList>
            <person name="Denoeud F."/>
            <person name="Henriet S."/>
            <person name="Mungpakdee S."/>
            <person name="Aury J.M."/>
            <person name="Da Silva C."/>
            <person name="Brinkmann H."/>
            <person name="Mikhaleva J."/>
            <person name="Olsen L.C."/>
            <person name="Jubin C."/>
            <person name="Canestro C."/>
            <person name="Bouquet J.M."/>
            <person name="Danks G."/>
            <person name="Poulain J."/>
            <person name="Campsteijn C."/>
            <person name="Adamski M."/>
            <person name="Cross I."/>
            <person name="Yadetie F."/>
            <person name="Muffato M."/>
            <person name="Louis A."/>
            <person name="Butcher S."/>
            <person name="Tsagkogeorga G."/>
            <person name="Konrad A."/>
            <person name="Singh S."/>
            <person name="Jensen M.F."/>
            <person name="Cong E.H."/>
            <person name="Eikeseth-Otteraa H."/>
            <person name="Noel B."/>
            <person name="Anthouard V."/>
            <person name="Porcel B.M."/>
            <person name="Kachouri-Lafond R."/>
            <person name="Nishino A."/>
            <person name="Ugolini M."/>
            <person name="Chourrout P."/>
            <person name="Nishida H."/>
            <person name="Aasland R."/>
            <person name="Huzurbazar S."/>
            <person name="Westhof E."/>
            <person name="Delsuc F."/>
            <person name="Lehrach H."/>
            <person name="Reinhardt R."/>
            <person name="Weissenbach J."/>
            <person name="Roy S.W."/>
            <person name="Artiguenave F."/>
            <person name="Postlethwait J.H."/>
            <person name="Manak J.R."/>
            <person name="Thompson E.M."/>
            <person name="Jaillon O."/>
            <person name="Du Pasquier L."/>
            <person name="Boudinot P."/>
            <person name="Liberles D.A."/>
            <person name="Volff J.N."/>
            <person name="Philippe H."/>
            <person name="Lenhard B."/>
            <person name="Roest Crollius H."/>
            <person name="Wincker P."/>
            <person name="Chourrout D."/>
        </authorList>
    </citation>
    <scope>NUCLEOTIDE SEQUENCE [LARGE SCALE GENOMIC DNA]</scope>
</reference>
<accession>E4XZ08</accession>
<organism evidence="2">
    <name type="scientific">Oikopleura dioica</name>
    <name type="common">Tunicate</name>
    <dbReference type="NCBI Taxonomy" id="34765"/>
    <lineage>
        <taxon>Eukaryota</taxon>
        <taxon>Metazoa</taxon>
        <taxon>Chordata</taxon>
        <taxon>Tunicata</taxon>
        <taxon>Appendicularia</taxon>
        <taxon>Copelata</taxon>
        <taxon>Oikopleuridae</taxon>
        <taxon>Oikopleura</taxon>
    </lineage>
</organism>
<protein>
    <submittedName>
        <fullName evidence="2">Uncharacterized protein</fullName>
    </submittedName>
</protein>
<evidence type="ECO:0000313" key="2">
    <source>
        <dbReference type="EMBL" id="CBY14870.1"/>
    </source>
</evidence>
<proteinExistence type="predicted"/>
<keyword evidence="1" id="KW-0812">Transmembrane</keyword>